<accession>A0ABS2VMC2</accession>
<protein>
    <recommendedName>
        <fullName evidence="3">DUF3558 domain-containing protein</fullName>
    </recommendedName>
</protein>
<gene>
    <name evidence="1" type="ORF">JS756_08755</name>
</gene>
<evidence type="ECO:0008006" key="3">
    <source>
        <dbReference type="Google" id="ProtNLM"/>
    </source>
</evidence>
<dbReference type="PROSITE" id="PS51257">
    <property type="entry name" value="PROKAR_LIPOPROTEIN"/>
    <property type="match status" value="1"/>
</dbReference>
<keyword evidence="2" id="KW-1185">Reference proteome</keyword>
<dbReference type="Proteomes" id="UP000788262">
    <property type="component" value="Unassembled WGS sequence"/>
</dbReference>
<reference evidence="1 2" key="1">
    <citation type="submission" date="2021-02" db="EMBL/GenBank/DDBJ databases">
        <title>Whole genome sequencing of Streptomyces actuosus VRA1.</title>
        <authorList>
            <person name="Sen G."/>
            <person name="Sen A."/>
        </authorList>
    </citation>
    <scope>NUCLEOTIDE SEQUENCE [LARGE SCALE GENOMIC DNA]</scope>
    <source>
        <strain evidence="1 2">VRA1</strain>
    </source>
</reference>
<evidence type="ECO:0000313" key="2">
    <source>
        <dbReference type="Proteomes" id="UP000788262"/>
    </source>
</evidence>
<evidence type="ECO:0000313" key="1">
    <source>
        <dbReference type="EMBL" id="MBN0044196.1"/>
    </source>
</evidence>
<comment type="caution">
    <text evidence="1">The sequence shown here is derived from an EMBL/GenBank/DDBJ whole genome shotgun (WGS) entry which is preliminary data.</text>
</comment>
<organism evidence="1 2">
    <name type="scientific">Streptomyces actuosus</name>
    <dbReference type="NCBI Taxonomy" id="1885"/>
    <lineage>
        <taxon>Bacteria</taxon>
        <taxon>Bacillati</taxon>
        <taxon>Actinomycetota</taxon>
        <taxon>Actinomycetes</taxon>
        <taxon>Kitasatosporales</taxon>
        <taxon>Streptomycetaceae</taxon>
        <taxon>Streptomyces</taxon>
    </lineage>
</organism>
<sequence length="178" mass="18623">MSSKVTHRAVAVVGAVVVVLAGVSACAGSGGFTIPERLCGVEVSPDLLRPLLPAGEEFEAERKEPASDRRQCVVSVDGKTVLSIDEFSGQRGFDAVEHARTTRPELDPQKVPAVSNAAIMDGEFVAVTSCGGGGDQSAHVLDVSLPGPRKEAGRKREALERFAVSYLPHSLGAANCTR</sequence>
<proteinExistence type="predicted"/>
<name>A0ABS2VMC2_STRAS</name>
<dbReference type="RefSeq" id="WP_205382439.1">
    <property type="nucleotide sequence ID" value="NZ_JAFFZS010000005.1"/>
</dbReference>
<dbReference type="EMBL" id="JAFFZS010000005">
    <property type="protein sequence ID" value="MBN0044196.1"/>
    <property type="molecule type" value="Genomic_DNA"/>
</dbReference>